<dbReference type="InterPro" id="IPR039422">
    <property type="entry name" value="MarR/SlyA-like"/>
</dbReference>
<gene>
    <name evidence="2" type="ORF">GCM10023322_47990</name>
</gene>
<reference evidence="3" key="1">
    <citation type="journal article" date="2019" name="Int. J. Syst. Evol. Microbiol.">
        <title>The Global Catalogue of Microorganisms (GCM) 10K type strain sequencing project: providing services to taxonomists for standard genome sequencing and annotation.</title>
        <authorList>
            <consortium name="The Broad Institute Genomics Platform"/>
            <consortium name="The Broad Institute Genome Sequencing Center for Infectious Disease"/>
            <person name="Wu L."/>
            <person name="Ma J."/>
        </authorList>
    </citation>
    <scope>NUCLEOTIDE SEQUENCE [LARGE SCALE GENOMIC DNA]</scope>
    <source>
        <strain evidence="3">JCM 18304</strain>
    </source>
</reference>
<organism evidence="2 3">
    <name type="scientific">Rugosimonospora acidiphila</name>
    <dbReference type="NCBI Taxonomy" id="556531"/>
    <lineage>
        <taxon>Bacteria</taxon>
        <taxon>Bacillati</taxon>
        <taxon>Actinomycetota</taxon>
        <taxon>Actinomycetes</taxon>
        <taxon>Micromonosporales</taxon>
        <taxon>Micromonosporaceae</taxon>
        <taxon>Rugosimonospora</taxon>
    </lineage>
</organism>
<sequence>MADSMDRVLEQWRAERPDLDASPMGVVGRVQRASRLLERGLAEHFAARGLQLWEFDILATLLRSGAPYRLTAGELAATSMITSGAITNRIDRLVARRLVTRETDPGNRRSVLIGLTDRGHDLVDEAMGDHVANEARLIDSLSPSERERVANLLRKLLTALGDVPPDPAG</sequence>
<dbReference type="RefSeq" id="WP_345633053.1">
    <property type="nucleotide sequence ID" value="NZ_BAABJQ010000015.1"/>
</dbReference>
<dbReference type="SUPFAM" id="SSF46785">
    <property type="entry name" value="Winged helix' DNA-binding domain"/>
    <property type="match status" value="1"/>
</dbReference>
<dbReference type="Proteomes" id="UP001501570">
    <property type="component" value="Unassembled WGS sequence"/>
</dbReference>
<dbReference type="Pfam" id="PF12802">
    <property type="entry name" value="MarR_2"/>
    <property type="match status" value="1"/>
</dbReference>
<accession>A0ABP9S5Q6</accession>
<dbReference type="SMART" id="SM00347">
    <property type="entry name" value="HTH_MARR"/>
    <property type="match status" value="1"/>
</dbReference>
<protein>
    <submittedName>
        <fullName evidence="2">MarR family transcriptional regulator</fullName>
    </submittedName>
</protein>
<dbReference type="InterPro" id="IPR036388">
    <property type="entry name" value="WH-like_DNA-bd_sf"/>
</dbReference>
<evidence type="ECO:0000313" key="3">
    <source>
        <dbReference type="Proteomes" id="UP001501570"/>
    </source>
</evidence>
<dbReference type="PANTHER" id="PTHR33164">
    <property type="entry name" value="TRANSCRIPTIONAL REGULATOR, MARR FAMILY"/>
    <property type="match status" value="1"/>
</dbReference>
<feature type="domain" description="HTH marR-type" evidence="1">
    <location>
        <begin position="23"/>
        <end position="158"/>
    </location>
</feature>
<dbReference type="Gene3D" id="1.10.10.10">
    <property type="entry name" value="Winged helix-like DNA-binding domain superfamily/Winged helix DNA-binding domain"/>
    <property type="match status" value="1"/>
</dbReference>
<evidence type="ECO:0000259" key="1">
    <source>
        <dbReference type="PROSITE" id="PS50995"/>
    </source>
</evidence>
<dbReference type="PRINTS" id="PR00598">
    <property type="entry name" value="HTHMARR"/>
</dbReference>
<keyword evidence="3" id="KW-1185">Reference proteome</keyword>
<evidence type="ECO:0000313" key="2">
    <source>
        <dbReference type="EMBL" id="GAA5191185.1"/>
    </source>
</evidence>
<dbReference type="PANTHER" id="PTHR33164:SF104">
    <property type="entry name" value="TRANSCRIPTIONAL REGULATORY PROTEIN"/>
    <property type="match status" value="1"/>
</dbReference>
<dbReference type="PROSITE" id="PS50995">
    <property type="entry name" value="HTH_MARR_2"/>
    <property type="match status" value="1"/>
</dbReference>
<proteinExistence type="predicted"/>
<dbReference type="EMBL" id="BAABJQ010000015">
    <property type="protein sequence ID" value="GAA5191185.1"/>
    <property type="molecule type" value="Genomic_DNA"/>
</dbReference>
<dbReference type="InterPro" id="IPR036390">
    <property type="entry name" value="WH_DNA-bd_sf"/>
</dbReference>
<comment type="caution">
    <text evidence="2">The sequence shown here is derived from an EMBL/GenBank/DDBJ whole genome shotgun (WGS) entry which is preliminary data.</text>
</comment>
<name>A0ABP9S5Q6_9ACTN</name>
<dbReference type="InterPro" id="IPR000835">
    <property type="entry name" value="HTH_MarR-typ"/>
</dbReference>